<evidence type="ECO:0000313" key="2">
    <source>
        <dbReference type="EMBL" id="KAH3664255.1"/>
    </source>
</evidence>
<reference evidence="2" key="1">
    <citation type="journal article" date="2021" name="Open Biol.">
        <title>Shared evolutionary footprints suggest mitochondrial oxidative damage underlies multiple complex I losses in fungi.</title>
        <authorList>
            <person name="Schikora-Tamarit M.A."/>
            <person name="Marcet-Houben M."/>
            <person name="Nosek J."/>
            <person name="Gabaldon T."/>
        </authorList>
    </citation>
    <scope>NUCLEOTIDE SEQUENCE</scope>
    <source>
        <strain evidence="2">CBS6075</strain>
    </source>
</reference>
<evidence type="ECO:0000256" key="1">
    <source>
        <dbReference type="SAM" id="MobiDB-lite"/>
    </source>
</evidence>
<name>A0A9P8P387_9ASCO</name>
<evidence type="ECO:0000313" key="3">
    <source>
        <dbReference type="Proteomes" id="UP000769157"/>
    </source>
</evidence>
<protein>
    <submittedName>
        <fullName evidence="2">Uncharacterized protein</fullName>
    </submittedName>
</protein>
<dbReference type="AlphaFoldDB" id="A0A9P8P387"/>
<reference evidence="2" key="2">
    <citation type="submission" date="2021-01" db="EMBL/GenBank/DDBJ databases">
        <authorList>
            <person name="Schikora-Tamarit M.A."/>
        </authorList>
    </citation>
    <scope>NUCLEOTIDE SEQUENCE</scope>
    <source>
        <strain evidence="2">CBS6075</strain>
    </source>
</reference>
<dbReference type="EMBL" id="JAEUBE010000327">
    <property type="protein sequence ID" value="KAH3664255.1"/>
    <property type="molecule type" value="Genomic_DNA"/>
</dbReference>
<comment type="caution">
    <text evidence="2">The sequence shown here is derived from an EMBL/GenBank/DDBJ whole genome shotgun (WGS) entry which is preliminary data.</text>
</comment>
<sequence length="432" mass="47349">MVCGTRLNKNARLRSPRLNETIEKEIASKWSMLAGEAHDKRELDGGIRRASVLVLDRVFSGDWQDRGVLGSEFLPGQENGSQNEEHSDGDTSTDSSCSRVGELVEMVVAVGEFLEVDSLVLGLGGLLVRGRELGALVRGGRTLAAPFFQRSDGNGFSLGDEVVPRKNGGVASKQWVSNKLVILLGSVLERKLDVGKDLVHGVVRAGEVVDVRRTFDLGGIKVFHRGSQQRLATDGEVVELVGRVVRDTPLSSVGQGCNLEQQRRVPFGGPFLVVDVVDEHEVVDGHGITKVELPFREFLGWEQVCQALVEVVSRRVHFLEVVAIRPSVNSVVRGRTVNITFDPEVVVGGFLLHVHKDVLVSTQRSHDRRSVAQFRVLGLNQSLIGVHGGGWWVQTLQERHLRVLDDGISRTLGIGITIDKVTLRVKTVDDEV</sequence>
<keyword evidence="3" id="KW-1185">Reference proteome</keyword>
<feature type="region of interest" description="Disordered" evidence="1">
    <location>
        <begin position="70"/>
        <end position="96"/>
    </location>
</feature>
<proteinExistence type="predicted"/>
<dbReference type="GeneID" id="70236572"/>
<dbReference type="RefSeq" id="XP_046060527.1">
    <property type="nucleotide sequence ID" value="XM_046205703.1"/>
</dbReference>
<gene>
    <name evidence="2" type="ORF">OGAPHI_004607</name>
</gene>
<dbReference type="Proteomes" id="UP000769157">
    <property type="component" value="Unassembled WGS sequence"/>
</dbReference>
<organism evidence="2 3">
    <name type="scientific">Ogataea philodendri</name>
    <dbReference type="NCBI Taxonomy" id="1378263"/>
    <lineage>
        <taxon>Eukaryota</taxon>
        <taxon>Fungi</taxon>
        <taxon>Dikarya</taxon>
        <taxon>Ascomycota</taxon>
        <taxon>Saccharomycotina</taxon>
        <taxon>Pichiomycetes</taxon>
        <taxon>Pichiales</taxon>
        <taxon>Pichiaceae</taxon>
        <taxon>Ogataea</taxon>
    </lineage>
</organism>
<accession>A0A9P8P387</accession>